<protein>
    <submittedName>
        <fullName evidence="1">Uncharacterized protein</fullName>
    </submittedName>
</protein>
<dbReference type="RefSeq" id="WP_114705513.1">
    <property type="nucleotide sequence ID" value="NZ_QDKL01000001.1"/>
</dbReference>
<evidence type="ECO:0000313" key="2">
    <source>
        <dbReference type="Proteomes" id="UP000443582"/>
    </source>
</evidence>
<accession>A0ABY0IHZ6</accession>
<keyword evidence="2" id="KW-1185">Reference proteome</keyword>
<gene>
    <name evidence="1" type="ORF">DAY19_02005</name>
</gene>
<comment type="caution">
    <text evidence="1">The sequence shown here is derived from an EMBL/GenBank/DDBJ whole genome shotgun (WGS) entry which is preliminary data.</text>
</comment>
<sequence length="182" mass="20896">MSLKRLFSGKIKVKGAGADVLYKFETKEPTLDEIMMTNFRDLQFSEEEKRVLTAKNRRDIYRFQHLNQKEISKYATNLLTLIKKSKKDRVQVETDHAGTLICLALIYSGKIPSHIDVHFKLKSAPLSLFPKQLAKNRFPGHNVSISICNSESWLTDFRSLQKVPDHIELSHISPQEDLDLVG</sequence>
<evidence type="ECO:0000313" key="1">
    <source>
        <dbReference type="EMBL" id="RZF22568.1"/>
    </source>
</evidence>
<organism evidence="1 2">
    <name type="scientific">Halobacteriovorax vibrionivorans</name>
    <dbReference type="NCBI Taxonomy" id="2152716"/>
    <lineage>
        <taxon>Bacteria</taxon>
        <taxon>Pseudomonadati</taxon>
        <taxon>Bdellovibrionota</taxon>
        <taxon>Bacteriovoracia</taxon>
        <taxon>Bacteriovoracales</taxon>
        <taxon>Halobacteriovoraceae</taxon>
        <taxon>Halobacteriovorax</taxon>
    </lineage>
</organism>
<reference evidence="2" key="1">
    <citation type="journal article" date="2019" name="Int. J. Syst. Evol. Microbiol.">
        <title>Halobacteriovorax valvorus sp. nov., a novel prokaryotic predator isolated from coastal seawater of China.</title>
        <authorList>
            <person name="Chen M.-X."/>
        </authorList>
    </citation>
    <scope>NUCLEOTIDE SEQUENCE [LARGE SCALE GENOMIC DNA]</scope>
    <source>
        <strain evidence="2">BL9</strain>
    </source>
</reference>
<dbReference type="EMBL" id="QDKL01000001">
    <property type="protein sequence ID" value="RZF22568.1"/>
    <property type="molecule type" value="Genomic_DNA"/>
</dbReference>
<proteinExistence type="predicted"/>
<name>A0ABY0IHZ6_9BACT</name>
<dbReference type="Proteomes" id="UP000443582">
    <property type="component" value="Unassembled WGS sequence"/>
</dbReference>